<protein>
    <submittedName>
        <fullName evidence="1">Uncharacterized protein</fullName>
    </submittedName>
</protein>
<accession>A0A0D7A949</accession>
<reference evidence="1 2" key="1">
    <citation type="journal article" date="2015" name="Fungal Genet. Biol.">
        <title>Evolution of novel wood decay mechanisms in Agaricales revealed by the genome sequences of Fistulina hepatica and Cylindrobasidium torrendii.</title>
        <authorList>
            <person name="Floudas D."/>
            <person name="Held B.W."/>
            <person name="Riley R."/>
            <person name="Nagy L.G."/>
            <person name="Koehler G."/>
            <person name="Ransdell A.S."/>
            <person name="Younus H."/>
            <person name="Chow J."/>
            <person name="Chiniquy J."/>
            <person name="Lipzen A."/>
            <person name="Tritt A."/>
            <person name="Sun H."/>
            <person name="Haridas S."/>
            <person name="LaButti K."/>
            <person name="Ohm R.A."/>
            <person name="Kues U."/>
            <person name="Blanchette R.A."/>
            <person name="Grigoriev I.V."/>
            <person name="Minto R.E."/>
            <person name="Hibbett D.S."/>
        </authorList>
    </citation>
    <scope>NUCLEOTIDE SEQUENCE [LARGE SCALE GENOMIC DNA]</scope>
    <source>
        <strain evidence="1 2">ATCC 64428</strain>
    </source>
</reference>
<gene>
    <name evidence="1" type="ORF">FISHEDRAFT_75174</name>
</gene>
<sequence>MTAVVTSPSSFAVPSAHIDYAKRAYLNALRAPIQDYRRATGQELLPDMEFSDGCIDMDSLVPSDAFRTVTVTLDNHFIHFMFCQDPDVPFTGQFANFYFKHWCEPCTDAGPRATDSGPHTDCMSASTSSSPKSPLAYEVFEMNRMTEQLEAFVSLSICVATKIFVQANKSRNMIEVPVPLKLES</sequence>
<dbReference type="AlphaFoldDB" id="A0A0D7A949"/>
<name>A0A0D7A949_9AGAR</name>
<evidence type="ECO:0000313" key="1">
    <source>
        <dbReference type="EMBL" id="KIY46909.1"/>
    </source>
</evidence>
<evidence type="ECO:0000313" key="2">
    <source>
        <dbReference type="Proteomes" id="UP000054144"/>
    </source>
</evidence>
<keyword evidence="2" id="KW-1185">Reference proteome</keyword>
<organism evidence="1 2">
    <name type="scientific">Fistulina hepatica ATCC 64428</name>
    <dbReference type="NCBI Taxonomy" id="1128425"/>
    <lineage>
        <taxon>Eukaryota</taxon>
        <taxon>Fungi</taxon>
        <taxon>Dikarya</taxon>
        <taxon>Basidiomycota</taxon>
        <taxon>Agaricomycotina</taxon>
        <taxon>Agaricomycetes</taxon>
        <taxon>Agaricomycetidae</taxon>
        <taxon>Agaricales</taxon>
        <taxon>Fistulinaceae</taxon>
        <taxon>Fistulina</taxon>
    </lineage>
</organism>
<dbReference type="Proteomes" id="UP000054144">
    <property type="component" value="Unassembled WGS sequence"/>
</dbReference>
<dbReference type="EMBL" id="KN882020">
    <property type="protein sequence ID" value="KIY46909.1"/>
    <property type="molecule type" value="Genomic_DNA"/>
</dbReference>
<proteinExistence type="predicted"/>